<dbReference type="EMBL" id="JAFEJA010000001">
    <property type="protein sequence ID" value="MBM9621031.1"/>
    <property type="molecule type" value="Genomic_DNA"/>
</dbReference>
<name>A0ABS2UTZ0_9ACTN</name>
<accession>A0ABS2UTZ0</accession>
<dbReference type="RefSeq" id="WP_205374938.1">
    <property type="nucleotide sequence ID" value="NZ_JAFEJA010000001.1"/>
</dbReference>
<evidence type="ECO:0000313" key="1">
    <source>
        <dbReference type="EMBL" id="MBM9621031.1"/>
    </source>
</evidence>
<proteinExistence type="predicted"/>
<comment type="caution">
    <text evidence="1">The sequence shown here is derived from an EMBL/GenBank/DDBJ whole genome shotgun (WGS) entry which is preliminary data.</text>
</comment>
<gene>
    <name evidence="1" type="ORF">JE024_20260</name>
</gene>
<dbReference type="Proteomes" id="UP000664109">
    <property type="component" value="Unassembled WGS sequence"/>
</dbReference>
<reference evidence="1 2" key="1">
    <citation type="journal article" date="2016" name="Arch. Microbiol.">
        <title>Streptomyces zhihengii sp. nov., isolated from rhizospheric soil of Psammosilene tunicoides.</title>
        <authorList>
            <person name="Huang M.J."/>
            <person name="Fei J.J."/>
            <person name="Salam N."/>
            <person name="Kim C.J."/>
            <person name="Hozzein W.N."/>
            <person name="Xiao M."/>
            <person name="Huang H.Q."/>
            <person name="Li W.J."/>
        </authorList>
    </citation>
    <scope>NUCLEOTIDE SEQUENCE [LARGE SCALE GENOMIC DNA]</scope>
    <source>
        <strain evidence="1 2">YIM T102</strain>
    </source>
</reference>
<sequence length="177" mass="19587">MPNIEEILKRAKPRQKSVWICVAGDLLSEVDRLERELREVGEGWSPDSLASCDPREKIAKRIKTVREAMKKAEVEFVFRSIGDRAWSDLVAAHPPKKQGPGGQQLAWDPDTFPRALVSASAVDPVMTPEQLDELFEVLNEGQRSEMFDCAYAVNTEATSIPFSVTASGILSSLTDGK</sequence>
<organism evidence="1 2">
    <name type="scientific">Streptomyces zhihengii</name>
    <dbReference type="NCBI Taxonomy" id="1818004"/>
    <lineage>
        <taxon>Bacteria</taxon>
        <taxon>Bacillati</taxon>
        <taxon>Actinomycetota</taxon>
        <taxon>Actinomycetes</taxon>
        <taxon>Kitasatosporales</taxon>
        <taxon>Streptomycetaceae</taxon>
        <taxon>Streptomyces</taxon>
    </lineage>
</organism>
<evidence type="ECO:0000313" key="2">
    <source>
        <dbReference type="Proteomes" id="UP000664109"/>
    </source>
</evidence>
<protein>
    <submittedName>
        <fullName evidence="1">Uncharacterized protein</fullName>
    </submittedName>
</protein>
<keyword evidence="2" id="KW-1185">Reference proteome</keyword>